<proteinExistence type="predicted"/>
<name>A0A6M3M2Z8_9ZZZZ</name>
<organism evidence="1">
    <name type="scientific">viral metagenome</name>
    <dbReference type="NCBI Taxonomy" id="1070528"/>
    <lineage>
        <taxon>unclassified sequences</taxon>
        <taxon>metagenomes</taxon>
        <taxon>organismal metagenomes</taxon>
    </lineage>
</organism>
<dbReference type="AlphaFoldDB" id="A0A6M3M2Z8"/>
<protein>
    <submittedName>
        <fullName evidence="1">Uncharacterized protein</fullName>
    </submittedName>
</protein>
<sequence length="52" mass="5957">MEGIYPCPKCGANDWTPVLWVDGPPYDKCNKCGYEFTSYDVPQTPKEKENLK</sequence>
<gene>
    <name evidence="1" type="ORF">MM171B01541_0006</name>
</gene>
<dbReference type="EMBL" id="MT143753">
    <property type="protein sequence ID" value="QJB02027.1"/>
    <property type="molecule type" value="Genomic_DNA"/>
</dbReference>
<reference evidence="1" key="1">
    <citation type="submission" date="2020-03" db="EMBL/GenBank/DDBJ databases">
        <title>The deep terrestrial virosphere.</title>
        <authorList>
            <person name="Holmfeldt K."/>
            <person name="Nilsson E."/>
            <person name="Simone D."/>
            <person name="Lopez-Fernandez M."/>
            <person name="Wu X."/>
            <person name="de Brujin I."/>
            <person name="Lundin D."/>
            <person name="Andersson A."/>
            <person name="Bertilsson S."/>
            <person name="Dopson M."/>
        </authorList>
    </citation>
    <scope>NUCLEOTIDE SEQUENCE</scope>
    <source>
        <strain evidence="1">MM171B01541</strain>
    </source>
</reference>
<accession>A0A6M3M2Z8</accession>
<evidence type="ECO:0000313" key="1">
    <source>
        <dbReference type="EMBL" id="QJB02027.1"/>
    </source>
</evidence>